<dbReference type="PANTHER" id="PTHR36834">
    <property type="entry name" value="MEMBRANE PROTEIN-RELATED"/>
    <property type="match status" value="1"/>
</dbReference>
<dbReference type="AlphaFoldDB" id="A0A9D2F7Z3"/>
<reference evidence="3" key="2">
    <citation type="submission" date="2021-04" db="EMBL/GenBank/DDBJ databases">
        <authorList>
            <person name="Gilroy R."/>
        </authorList>
    </citation>
    <scope>NUCLEOTIDE SEQUENCE</scope>
    <source>
        <strain evidence="3">CHK172-16539</strain>
    </source>
</reference>
<dbReference type="EMBL" id="DXBN01000222">
    <property type="protein sequence ID" value="HIZ54184.1"/>
    <property type="molecule type" value="Genomic_DNA"/>
</dbReference>
<dbReference type="InterPro" id="IPR053150">
    <property type="entry name" value="Teicoplanin_resist-assoc"/>
</dbReference>
<keyword evidence="1" id="KW-1133">Transmembrane helix</keyword>
<dbReference type="Proteomes" id="UP000824063">
    <property type="component" value="Unassembled WGS sequence"/>
</dbReference>
<organism evidence="3 4">
    <name type="scientific">Candidatus Enterococcus avicola</name>
    <dbReference type="NCBI Taxonomy" id="2838561"/>
    <lineage>
        <taxon>Bacteria</taxon>
        <taxon>Bacillati</taxon>
        <taxon>Bacillota</taxon>
        <taxon>Bacilli</taxon>
        <taxon>Lactobacillales</taxon>
        <taxon>Enterococcaceae</taxon>
        <taxon>Enterococcus</taxon>
    </lineage>
</organism>
<dbReference type="InterPro" id="IPR006976">
    <property type="entry name" value="VanZ-like"/>
</dbReference>
<dbReference type="Pfam" id="PF04892">
    <property type="entry name" value="VanZ"/>
    <property type="match status" value="1"/>
</dbReference>
<protein>
    <submittedName>
        <fullName evidence="3">VanZ family protein</fullName>
    </submittedName>
</protein>
<dbReference type="PANTHER" id="PTHR36834:SF2">
    <property type="entry name" value="MEMBRANE PROTEIN"/>
    <property type="match status" value="1"/>
</dbReference>
<feature type="transmembrane region" description="Helical" evidence="1">
    <location>
        <begin position="79"/>
        <end position="101"/>
    </location>
</feature>
<evidence type="ECO:0000313" key="4">
    <source>
        <dbReference type="Proteomes" id="UP000824063"/>
    </source>
</evidence>
<evidence type="ECO:0000259" key="2">
    <source>
        <dbReference type="Pfam" id="PF04892"/>
    </source>
</evidence>
<feature type="transmembrane region" description="Helical" evidence="1">
    <location>
        <begin position="21"/>
        <end position="43"/>
    </location>
</feature>
<evidence type="ECO:0000313" key="3">
    <source>
        <dbReference type="EMBL" id="HIZ54184.1"/>
    </source>
</evidence>
<sequence length="102" mass="11176">MFIPAGIYIMLFSLSHSKRKAFYKVLSCTVFIEVIQYIFAIGAMDIDDVILNGLGGAIGIAIYALFLKVFKEKDKVKKAIAILSILIGTPVLVLAVLLNILN</sequence>
<keyword evidence="1" id="KW-0812">Transmembrane</keyword>
<name>A0A9D2F7Z3_9ENTE</name>
<feature type="transmembrane region" description="Helical" evidence="1">
    <location>
        <begin position="49"/>
        <end position="67"/>
    </location>
</feature>
<gene>
    <name evidence="3" type="ORF">IAA20_09600</name>
</gene>
<feature type="domain" description="VanZ-like" evidence="2">
    <location>
        <begin position="1"/>
        <end position="66"/>
    </location>
</feature>
<comment type="caution">
    <text evidence="3">The sequence shown here is derived from an EMBL/GenBank/DDBJ whole genome shotgun (WGS) entry which is preliminary data.</text>
</comment>
<accession>A0A9D2F7Z3</accession>
<evidence type="ECO:0000256" key="1">
    <source>
        <dbReference type="SAM" id="Phobius"/>
    </source>
</evidence>
<keyword evidence="1" id="KW-0472">Membrane</keyword>
<reference evidence="3" key="1">
    <citation type="journal article" date="2021" name="PeerJ">
        <title>Extensive microbial diversity within the chicken gut microbiome revealed by metagenomics and culture.</title>
        <authorList>
            <person name="Gilroy R."/>
            <person name="Ravi A."/>
            <person name="Getino M."/>
            <person name="Pursley I."/>
            <person name="Horton D.L."/>
            <person name="Alikhan N.F."/>
            <person name="Baker D."/>
            <person name="Gharbi K."/>
            <person name="Hall N."/>
            <person name="Watson M."/>
            <person name="Adriaenssens E.M."/>
            <person name="Foster-Nyarko E."/>
            <person name="Jarju S."/>
            <person name="Secka A."/>
            <person name="Antonio M."/>
            <person name="Oren A."/>
            <person name="Chaudhuri R.R."/>
            <person name="La Ragione R."/>
            <person name="Hildebrand F."/>
            <person name="Pallen M.J."/>
        </authorList>
    </citation>
    <scope>NUCLEOTIDE SEQUENCE</scope>
    <source>
        <strain evidence="3">CHK172-16539</strain>
    </source>
</reference>
<proteinExistence type="predicted"/>